<evidence type="ECO:0000256" key="1">
    <source>
        <dbReference type="SAM" id="MobiDB-lite"/>
    </source>
</evidence>
<dbReference type="AlphaFoldDB" id="A0A835QPC1"/>
<dbReference type="Proteomes" id="UP000636800">
    <property type="component" value="Chromosome 7"/>
</dbReference>
<gene>
    <name evidence="3" type="ORF">HPP92_015797</name>
</gene>
<keyword evidence="4" id="KW-1185">Reference proteome</keyword>
<sequence>MNVAEGYRQGLHVRVSSTSICSHVLPDSLSSFLALLLVKFAFSFMVDWVDLVFLVLIVHQEGNGLAKMVGKECDWICLKKINENVLVKFGGFVDSYFDAFILNTFSDLLPFLFHGIMLHLLERDYALWLSSKGILKNIQSILDKGEGIWFSFQILRPLHGNYVRKRTGRPLYSGDKDGSAFEDISEPIEAVGEEVFEIHANVIFGTIARKKKGFERTSSKANCKEENAQSGDNDPMKSEPNLLYLMLIESGSGSMGSPTMEVLAPLQDVMLEFRAGKMFLDGTRVIPDTRKGLVQIGRVAQSSGRVYILKFNSDNRKFFFWMQGQNLMEMLQIYNSVNSHQSSSRVSGVLMNDGFTQSPPFQQQVDSFSHVLRTGQLDLSQFGVNPSKYKFTVLSFLEALEDTVARSLESDG</sequence>
<dbReference type="GO" id="GO:0008541">
    <property type="term" value="C:proteasome regulatory particle, lid subcomplex"/>
    <property type="evidence" value="ECO:0007669"/>
    <property type="project" value="TreeGrafter"/>
</dbReference>
<feature type="compositionally biased region" description="Basic and acidic residues" evidence="1">
    <location>
        <begin position="215"/>
        <end position="227"/>
    </location>
</feature>
<evidence type="ECO:0000313" key="4">
    <source>
        <dbReference type="Proteomes" id="UP000636800"/>
    </source>
</evidence>
<dbReference type="GO" id="GO:0005634">
    <property type="term" value="C:nucleus"/>
    <property type="evidence" value="ECO:0007669"/>
    <property type="project" value="InterPro"/>
</dbReference>
<dbReference type="Pfam" id="PF04683">
    <property type="entry name" value="Rpn13_ADRM1_Pru"/>
    <property type="match status" value="1"/>
</dbReference>
<dbReference type="GO" id="GO:0070628">
    <property type="term" value="F:proteasome binding"/>
    <property type="evidence" value="ECO:0007669"/>
    <property type="project" value="TreeGrafter"/>
</dbReference>
<dbReference type="Gene3D" id="1.10.2020.20">
    <property type="match status" value="1"/>
</dbReference>
<reference evidence="3 4" key="1">
    <citation type="journal article" date="2020" name="Nat. Food">
        <title>A phased Vanilla planifolia genome enables genetic improvement of flavour and production.</title>
        <authorList>
            <person name="Hasing T."/>
            <person name="Tang H."/>
            <person name="Brym M."/>
            <person name="Khazi F."/>
            <person name="Huang T."/>
            <person name="Chambers A.H."/>
        </authorList>
    </citation>
    <scope>NUCLEOTIDE SEQUENCE [LARGE SCALE GENOMIC DNA]</scope>
    <source>
        <tissue evidence="3">Leaf</tissue>
    </source>
</reference>
<dbReference type="InterPro" id="IPR044868">
    <property type="entry name" value="Rpn13/ADRM1_Pru"/>
</dbReference>
<comment type="caution">
    <text evidence="3">The sequence shown here is derived from an EMBL/GenBank/DDBJ whole genome shotgun (WGS) entry which is preliminary data.</text>
</comment>
<dbReference type="PANTHER" id="PTHR12225:SF0">
    <property type="entry name" value="PROTEASOMAL UBIQUITIN RECEPTOR ADRM1"/>
    <property type="match status" value="1"/>
</dbReference>
<feature type="region of interest" description="Disordered" evidence="1">
    <location>
        <begin position="215"/>
        <end position="237"/>
    </location>
</feature>
<evidence type="ECO:0000313" key="3">
    <source>
        <dbReference type="EMBL" id="KAG0473940.1"/>
    </source>
</evidence>
<evidence type="ECO:0000259" key="2">
    <source>
        <dbReference type="Pfam" id="PF04683"/>
    </source>
</evidence>
<dbReference type="GO" id="GO:0005737">
    <property type="term" value="C:cytoplasm"/>
    <property type="evidence" value="ECO:0007669"/>
    <property type="project" value="InterPro"/>
</dbReference>
<dbReference type="PANTHER" id="PTHR12225">
    <property type="entry name" value="ADHESION REGULATING MOLECULE 1 110 KDA CELL MEMBRANE GLYCOPROTEIN"/>
    <property type="match status" value="1"/>
</dbReference>
<protein>
    <recommendedName>
        <fullName evidence="2">Pru domain-containing protein</fullName>
    </recommendedName>
</protein>
<accession>A0A835QPC1</accession>
<name>A0A835QPC1_VANPL</name>
<dbReference type="GO" id="GO:0061133">
    <property type="term" value="F:endopeptidase activator activity"/>
    <property type="evidence" value="ECO:0007669"/>
    <property type="project" value="TreeGrafter"/>
</dbReference>
<dbReference type="EMBL" id="JADCNL010000007">
    <property type="protein sequence ID" value="KAG0473940.1"/>
    <property type="molecule type" value="Genomic_DNA"/>
</dbReference>
<proteinExistence type="predicted"/>
<dbReference type="InterPro" id="IPR038108">
    <property type="entry name" value="RPN13_DEUBAD_sf"/>
</dbReference>
<feature type="domain" description="Pru" evidence="2">
    <location>
        <begin position="301"/>
        <end position="326"/>
    </location>
</feature>
<dbReference type="InterPro" id="IPR006773">
    <property type="entry name" value="Rpn13/ADRM1"/>
</dbReference>
<organism evidence="3 4">
    <name type="scientific">Vanilla planifolia</name>
    <name type="common">Vanilla</name>
    <dbReference type="NCBI Taxonomy" id="51239"/>
    <lineage>
        <taxon>Eukaryota</taxon>
        <taxon>Viridiplantae</taxon>
        <taxon>Streptophyta</taxon>
        <taxon>Embryophyta</taxon>
        <taxon>Tracheophyta</taxon>
        <taxon>Spermatophyta</taxon>
        <taxon>Magnoliopsida</taxon>
        <taxon>Liliopsida</taxon>
        <taxon>Asparagales</taxon>
        <taxon>Orchidaceae</taxon>
        <taxon>Vanilloideae</taxon>
        <taxon>Vanilleae</taxon>
        <taxon>Vanilla</taxon>
    </lineage>
</organism>
<dbReference type="OrthoDB" id="381190at2759"/>